<evidence type="ECO:0000256" key="1">
    <source>
        <dbReference type="ARBA" id="ARBA00004245"/>
    </source>
</evidence>
<proteinExistence type="predicted"/>
<evidence type="ECO:0000256" key="3">
    <source>
        <dbReference type="ARBA" id="ARBA00004536"/>
    </source>
</evidence>
<dbReference type="InterPro" id="IPR029071">
    <property type="entry name" value="Ubiquitin-like_domsf"/>
</dbReference>
<gene>
    <name evidence="14" type="ORF">TREES_T100000617</name>
</gene>
<dbReference type="PROSITE" id="PS50102">
    <property type="entry name" value="RRM"/>
    <property type="match status" value="1"/>
</dbReference>
<dbReference type="InterPro" id="IPR019747">
    <property type="entry name" value="FERM_CS"/>
</dbReference>
<evidence type="ECO:0000256" key="10">
    <source>
        <dbReference type="PROSITE-ProRule" id="PRU00176"/>
    </source>
</evidence>
<dbReference type="GO" id="GO:0005923">
    <property type="term" value="C:bicellular tight junction"/>
    <property type="evidence" value="ECO:0007669"/>
    <property type="project" value="UniProtKB-SubCell"/>
</dbReference>
<dbReference type="FunFam" id="1.20.80.10:FF:000008">
    <property type="entry name" value="FERM domain containing 4A"/>
    <property type="match status" value="1"/>
</dbReference>
<dbReference type="GO" id="GO:0003723">
    <property type="term" value="F:RNA binding"/>
    <property type="evidence" value="ECO:0007669"/>
    <property type="project" value="UniProtKB-UniRule"/>
</dbReference>
<feature type="region of interest" description="Disordered" evidence="11">
    <location>
        <begin position="694"/>
        <end position="714"/>
    </location>
</feature>
<evidence type="ECO:0000256" key="4">
    <source>
        <dbReference type="ARBA" id="ARBA00022427"/>
    </source>
</evidence>
<reference evidence="15" key="2">
    <citation type="journal article" date="2013" name="Nat. Commun.">
        <title>Genome of the Chinese tree shrew.</title>
        <authorList>
            <person name="Fan Y."/>
            <person name="Huang Z.Y."/>
            <person name="Cao C.C."/>
            <person name="Chen C.S."/>
            <person name="Chen Y.X."/>
            <person name="Fan D.D."/>
            <person name="He J."/>
            <person name="Hou H.L."/>
            <person name="Hu L."/>
            <person name="Hu X.T."/>
            <person name="Jiang X.T."/>
            <person name="Lai R."/>
            <person name="Lang Y.S."/>
            <person name="Liang B."/>
            <person name="Liao S.G."/>
            <person name="Mu D."/>
            <person name="Ma Y.Y."/>
            <person name="Niu Y.Y."/>
            <person name="Sun X.Q."/>
            <person name="Xia J.Q."/>
            <person name="Xiao J."/>
            <person name="Xiong Z.Q."/>
            <person name="Xu L."/>
            <person name="Yang L."/>
            <person name="Zhang Y."/>
            <person name="Zhao W."/>
            <person name="Zhao X.D."/>
            <person name="Zheng Y.T."/>
            <person name="Zhou J.M."/>
            <person name="Zhu Y.B."/>
            <person name="Zhang G.J."/>
            <person name="Wang J."/>
            <person name="Yao Y.G."/>
        </authorList>
    </citation>
    <scope>NUCLEOTIDE SEQUENCE [LARGE SCALE GENOMIC DNA]</scope>
</reference>
<feature type="compositionally biased region" description="Low complexity" evidence="11">
    <location>
        <begin position="1089"/>
        <end position="1098"/>
    </location>
</feature>
<comment type="subcellular location">
    <subcellularLocation>
        <location evidence="3">Cell junction</location>
        <location evidence="3">Adherens junction</location>
    </subcellularLocation>
    <subcellularLocation>
        <location evidence="2">Cell junction</location>
        <location evidence="2">Tight junction</location>
    </subcellularLocation>
    <subcellularLocation>
        <location evidence="1">Cytoplasm</location>
        <location evidence="1">Cytoskeleton</location>
    </subcellularLocation>
</comment>
<feature type="compositionally biased region" description="Basic residues" evidence="11">
    <location>
        <begin position="966"/>
        <end position="981"/>
    </location>
</feature>
<dbReference type="FunCoup" id="L9KPW9">
    <property type="interactions" value="202"/>
</dbReference>
<feature type="domain" description="RRM" evidence="13">
    <location>
        <begin position="138"/>
        <end position="240"/>
    </location>
</feature>
<keyword evidence="4" id="KW-0796">Tight junction</keyword>
<dbReference type="InterPro" id="IPR018979">
    <property type="entry name" value="FERM_N"/>
</dbReference>
<dbReference type="PANTHER" id="PTHR46079">
    <property type="entry name" value="FERM DOMAIN-CONTAINING PROTEIN 4"/>
    <property type="match status" value="1"/>
</dbReference>
<evidence type="ECO:0000256" key="7">
    <source>
        <dbReference type="ARBA" id="ARBA00022949"/>
    </source>
</evidence>
<dbReference type="Pfam" id="PF00373">
    <property type="entry name" value="FERM_M"/>
    <property type="match status" value="1"/>
</dbReference>
<feature type="domain" description="FERM" evidence="12">
    <location>
        <begin position="352"/>
        <end position="650"/>
    </location>
</feature>
<sequence length="1406" mass="156962">MTEGRRCQVHLLDDRKLELLVQGSPIENGAAKEPQERPVNYMLLISVSLLKPDKKEGAIESKSNTAPPKLLAKELLDLVASHFNLKEKEYFGIAFTDETGHLNWLQLDRRVLEHDFPKKSGPVVLYFCVRTDPRSMNPRVFIGNLNTLVVKKSDVEAIFSKYGKIVGCSVQKVFAFVQYVHERNAWAALVGDDGKIVGCSVQKVFAFVQYVHERNAWAALVGDDGRMIAGQVLVINLAAESKVNRGKAGVKRSAVEMYGSVPEHPSLSPLLSSSFDWDYDFQRNYDDRMYSYPARVPPPPPIARAVVPSKRQRISGNTSRRGKSFNSKSGQRGSSSKSGKLKGDDIQASKKELTQIKQKSGFSSGKPGKNRKGTEQTNSRGITEKQLTTLAVVFVFYIESISYLKDNATIELFFLNAKSCIYKLFPFRFYIESISYLKDNATIELFFLNAKSCIYKELIDVDSEVVFELASYILQEAKGDFSSNEVVRSDLKKLPALPTQALKEHPSLAYCEDRVIEHYKKLNGQTRGQAIVNYMSIVESLPTYGVHYYAVKDKQGIPWWLGLSYKGIFQYDYHDKVKPRKIFQWRQLENLYFREKKFSVEVHDPRRASVTRRTFGHSGIAVHTWYACPALIKSIWAMAISQHQFYLDRKQSKSKIHAARSLSEIAIDLTETGTLKTSKLANMGSKGKIISGSSGSLLSSGSQESDSSQSAKKDMLAALKSRQEALEETLRQRLEELKKLCLREAELTGKLPVEYPLDPGEEPPIVRRRIGTAFKLDEQKILPKGEGQTRTGLGSGVASDPEAELERLEREFAIQSQITEAARRLASDPNVSKKLKKQRKTSYLNALKKLQEIENAINENRIKSGKKPTQRASLIIDDGNIASEDSSLSDALVLEDEDSQVTSTISPLQSPHKGLPPRPPSHNRPPPPQSLEGLRQMHYHRNDYDKSPIKPKMWSESSLDEPYEKVKKRSTHSHSSSHKRFPSTGSCAEAGGGSNSLQNSPIRGLPHWNSQSSMPSTPDLRVRSPHYVHSTRSVDISPTRLHSLALHFRHRSSSLESQGKLLGSENDTGSPDFYTPRTRSSNGSDPMDDCSSQSQPSSQYRIKEYPLYIEGSATPVVVRSLESDQEGHYSVKAQFKTSNSYTAGGLFKESWRGGDEGDAGRLTPSRSQILRTPSLGREGAHDKGAGRAAVSDELRQWYQRSTASHKEHSRLSHTSSTSSDSGSQYSTSSQSTFVAHSRVTRMPQMCKATSAALPQSQRSSTPSSEIGATPPSSPHHILTWQTGSYNDSCFLDPSLYPELADVQWYGQEKVKPGTLVEPEKLARCDKEDGVVAPNLHQSGLSDPRGIAECMIRPEEISCFKIKLSTSFSATGCQKLIEVDDERKLRTFYKRMVTEAAADVLGEEWKA</sequence>
<dbReference type="Gene3D" id="3.10.20.90">
    <property type="entry name" value="Phosphatidylinositol 3-kinase Catalytic Subunit, Chain A, domain 1"/>
    <property type="match status" value="1"/>
</dbReference>
<dbReference type="CDD" id="cd13191">
    <property type="entry name" value="FERM_C_FRMD4A_FRMD4B"/>
    <property type="match status" value="1"/>
</dbReference>
<dbReference type="Pfam" id="PF09380">
    <property type="entry name" value="FERM_C"/>
    <property type="match status" value="1"/>
</dbReference>
<dbReference type="SUPFAM" id="SSF50729">
    <property type="entry name" value="PH domain-like"/>
    <property type="match status" value="1"/>
</dbReference>
<name>L9KPW9_TUPCH</name>
<feature type="region of interest" description="Disordered" evidence="11">
    <location>
        <begin position="357"/>
        <end position="380"/>
    </location>
</feature>
<dbReference type="PROSITE" id="PS00661">
    <property type="entry name" value="FERM_2"/>
    <property type="match status" value="1"/>
</dbReference>
<dbReference type="Proteomes" id="UP000011518">
    <property type="component" value="Unassembled WGS sequence"/>
</dbReference>
<dbReference type="InterPro" id="IPR035979">
    <property type="entry name" value="RBD_domain_sf"/>
</dbReference>
<keyword evidence="9" id="KW-0206">Cytoskeleton</keyword>
<feature type="compositionally biased region" description="Polar residues" evidence="11">
    <location>
        <begin position="1252"/>
        <end position="1266"/>
    </location>
</feature>
<dbReference type="SUPFAM" id="SSF47031">
    <property type="entry name" value="Second domain of FERM"/>
    <property type="match status" value="1"/>
</dbReference>
<dbReference type="SUPFAM" id="SSF54236">
    <property type="entry name" value="Ubiquitin-like"/>
    <property type="match status" value="1"/>
</dbReference>
<dbReference type="GO" id="GO:0005912">
    <property type="term" value="C:adherens junction"/>
    <property type="evidence" value="ECO:0007669"/>
    <property type="project" value="UniProtKB-SubCell"/>
</dbReference>
<evidence type="ECO:0000259" key="13">
    <source>
        <dbReference type="PROSITE" id="PS50102"/>
    </source>
</evidence>
<dbReference type="InParanoid" id="L9KPW9"/>
<evidence type="ECO:0000256" key="8">
    <source>
        <dbReference type="ARBA" id="ARBA00023054"/>
    </source>
</evidence>
<dbReference type="InterPro" id="IPR011993">
    <property type="entry name" value="PH-like_dom_sf"/>
</dbReference>
<dbReference type="SUPFAM" id="SSF54928">
    <property type="entry name" value="RNA-binding domain, RBD"/>
    <property type="match status" value="1"/>
</dbReference>
<dbReference type="SMART" id="SM00295">
    <property type="entry name" value="B41"/>
    <property type="match status" value="1"/>
</dbReference>
<keyword evidence="15" id="KW-1185">Reference proteome</keyword>
<dbReference type="InterPro" id="IPR035963">
    <property type="entry name" value="FERM_2"/>
</dbReference>
<dbReference type="InterPro" id="IPR047176">
    <property type="entry name" value="FRMD4A/B"/>
</dbReference>
<dbReference type="Gene3D" id="2.30.29.30">
    <property type="entry name" value="Pleckstrin-homology domain (PH domain)/Phosphotyrosine-binding domain (PTB)"/>
    <property type="match status" value="1"/>
</dbReference>
<feature type="region of interest" description="Disordered" evidence="11">
    <location>
        <begin position="291"/>
        <end position="344"/>
    </location>
</feature>
<dbReference type="InterPro" id="IPR018980">
    <property type="entry name" value="FERM_PH-like_C"/>
</dbReference>
<dbReference type="SMART" id="SM01196">
    <property type="entry name" value="FERM_C"/>
    <property type="match status" value="1"/>
</dbReference>
<dbReference type="EMBL" id="KB320716">
    <property type="protein sequence ID" value="ELW64778.1"/>
    <property type="molecule type" value="Genomic_DNA"/>
</dbReference>
<evidence type="ECO:0000256" key="11">
    <source>
        <dbReference type="SAM" id="MobiDB-lite"/>
    </source>
</evidence>
<feature type="compositionally biased region" description="Basic and acidic residues" evidence="11">
    <location>
        <begin position="1149"/>
        <end position="1159"/>
    </location>
</feature>
<keyword evidence="6" id="KW-0597">Phosphoprotein</keyword>
<dbReference type="eggNOG" id="KOG3529">
    <property type="taxonomic scope" value="Eukaryota"/>
</dbReference>
<dbReference type="InterPro" id="IPR000299">
    <property type="entry name" value="FERM_domain"/>
</dbReference>
<keyword evidence="10" id="KW-0694">RNA-binding</keyword>
<feature type="compositionally biased region" description="Polar residues" evidence="11">
    <location>
        <begin position="900"/>
        <end position="909"/>
    </location>
</feature>
<dbReference type="STRING" id="246437.L9KPW9"/>
<evidence type="ECO:0000259" key="12">
    <source>
        <dbReference type="PROSITE" id="PS50057"/>
    </source>
</evidence>
<feature type="region of interest" description="Disordered" evidence="11">
    <location>
        <begin position="1246"/>
        <end position="1275"/>
    </location>
</feature>
<accession>L9KPW9</accession>
<organism evidence="14 15">
    <name type="scientific">Tupaia chinensis</name>
    <name type="common">Chinese tree shrew</name>
    <name type="synonym">Tupaia belangeri chinensis</name>
    <dbReference type="NCBI Taxonomy" id="246437"/>
    <lineage>
        <taxon>Eukaryota</taxon>
        <taxon>Metazoa</taxon>
        <taxon>Chordata</taxon>
        <taxon>Craniata</taxon>
        <taxon>Vertebrata</taxon>
        <taxon>Euteleostomi</taxon>
        <taxon>Mammalia</taxon>
        <taxon>Eutheria</taxon>
        <taxon>Euarchontoglires</taxon>
        <taxon>Scandentia</taxon>
        <taxon>Tupaiidae</taxon>
        <taxon>Tupaia</taxon>
    </lineage>
</organism>
<feature type="region of interest" description="Disordered" evidence="11">
    <location>
        <begin position="1147"/>
        <end position="1234"/>
    </location>
</feature>
<keyword evidence="8" id="KW-0175">Coiled coil</keyword>
<dbReference type="InterPro" id="IPR021774">
    <property type="entry name" value="CUPID"/>
</dbReference>
<evidence type="ECO:0000256" key="6">
    <source>
        <dbReference type="ARBA" id="ARBA00022553"/>
    </source>
</evidence>
<feature type="compositionally biased region" description="Low complexity" evidence="11">
    <location>
        <begin position="694"/>
        <end position="710"/>
    </location>
</feature>
<dbReference type="Gene3D" id="3.30.70.330">
    <property type="match status" value="2"/>
</dbReference>
<evidence type="ECO:0000256" key="2">
    <source>
        <dbReference type="ARBA" id="ARBA00004435"/>
    </source>
</evidence>
<evidence type="ECO:0000313" key="15">
    <source>
        <dbReference type="Proteomes" id="UP000011518"/>
    </source>
</evidence>
<dbReference type="InterPro" id="IPR019749">
    <property type="entry name" value="Band_41_domain"/>
</dbReference>
<dbReference type="InterPro" id="IPR012677">
    <property type="entry name" value="Nucleotide-bd_a/b_plait_sf"/>
</dbReference>
<feature type="compositionally biased region" description="Low complexity" evidence="11">
    <location>
        <begin position="327"/>
        <end position="338"/>
    </location>
</feature>
<dbReference type="InterPro" id="IPR000504">
    <property type="entry name" value="RRM_dom"/>
</dbReference>
<feature type="compositionally biased region" description="Low complexity" evidence="11">
    <location>
        <begin position="1212"/>
        <end position="1232"/>
    </location>
</feature>
<dbReference type="InterPro" id="IPR014352">
    <property type="entry name" value="FERM/acyl-CoA-bd_prot_sf"/>
</dbReference>
<dbReference type="CDD" id="cd14473">
    <property type="entry name" value="FERM_B-lobe"/>
    <property type="match status" value="1"/>
</dbReference>
<feature type="compositionally biased region" description="Basic and acidic residues" evidence="11">
    <location>
        <begin position="1178"/>
        <end position="1195"/>
    </location>
</feature>
<dbReference type="SMART" id="SM00360">
    <property type="entry name" value="RRM"/>
    <property type="match status" value="1"/>
</dbReference>
<protein>
    <submittedName>
        <fullName evidence="14">FERM domain-containing protein 4A</fullName>
    </submittedName>
</protein>
<dbReference type="InterPro" id="IPR019748">
    <property type="entry name" value="FERM_central"/>
</dbReference>
<dbReference type="GO" id="GO:0005856">
    <property type="term" value="C:cytoskeleton"/>
    <property type="evidence" value="ECO:0007669"/>
    <property type="project" value="UniProtKB-SubCell"/>
</dbReference>
<keyword evidence="7" id="KW-0965">Cell junction</keyword>
<dbReference type="Pfam" id="PF09379">
    <property type="entry name" value="FERM_N"/>
    <property type="match status" value="1"/>
</dbReference>
<feature type="compositionally biased region" description="Pro residues" evidence="11">
    <location>
        <begin position="914"/>
        <end position="929"/>
    </location>
</feature>
<evidence type="ECO:0000256" key="9">
    <source>
        <dbReference type="ARBA" id="ARBA00023212"/>
    </source>
</evidence>
<dbReference type="FunFam" id="3.10.20.90:FF:000019">
    <property type="entry name" value="FERM domain containing 4A"/>
    <property type="match status" value="1"/>
</dbReference>
<dbReference type="InterPro" id="IPR041785">
    <property type="entry name" value="FRMD4A/B_FERM_C"/>
</dbReference>
<dbReference type="Pfam" id="PF11819">
    <property type="entry name" value="CUPID"/>
    <property type="match status" value="1"/>
</dbReference>
<feature type="region of interest" description="Disordered" evidence="11">
    <location>
        <begin position="1056"/>
        <end position="1098"/>
    </location>
</feature>
<dbReference type="Gene3D" id="1.20.80.10">
    <property type="match status" value="1"/>
</dbReference>
<feature type="region of interest" description="Disordered" evidence="11">
    <location>
        <begin position="896"/>
        <end position="1023"/>
    </location>
</feature>
<evidence type="ECO:0000256" key="5">
    <source>
        <dbReference type="ARBA" id="ARBA00022490"/>
    </source>
</evidence>
<dbReference type="FunFam" id="2.30.29.30:FF:000022">
    <property type="entry name" value="Putative FERM domain-containing protein 4A"/>
    <property type="match status" value="1"/>
</dbReference>
<dbReference type="PROSITE" id="PS50057">
    <property type="entry name" value="FERM_3"/>
    <property type="match status" value="1"/>
</dbReference>
<dbReference type="PANTHER" id="PTHR46079:SF3">
    <property type="entry name" value="FERM DOMAIN-CONTAINING PROTEIN 4A"/>
    <property type="match status" value="1"/>
</dbReference>
<dbReference type="GO" id="GO:0090162">
    <property type="term" value="P:establishment of epithelial cell polarity"/>
    <property type="evidence" value="ECO:0007669"/>
    <property type="project" value="InterPro"/>
</dbReference>
<evidence type="ECO:0000313" key="14">
    <source>
        <dbReference type="EMBL" id="ELW64778.1"/>
    </source>
</evidence>
<reference evidence="15" key="1">
    <citation type="submission" date="2012-07" db="EMBL/GenBank/DDBJ databases">
        <title>Genome of the Chinese tree shrew, a rising model animal genetically related to primates.</title>
        <authorList>
            <person name="Zhang G."/>
            <person name="Fan Y."/>
            <person name="Yao Y."/>
            <person name="Huang Z."/>
        </authorList>
    </citation>
    <scope>NUCLEOTIDE SEQUENCE [LARGE SCALE GENOMIC DNA]</scope>
</reference>
<dbReference type="Pfam" id="PF00076">
    <property type="entry name" value="RRM_1"/>
    <property type="match status" value="1"/>
</dbReference>
<keyword evidence="5" id="KW-0963">Cytoplasm</keyword>